<dbReference type="Proteomes" id="UP000294003">
    <property type="component" value="Unassembled WGS sequence"/>
</dbReference>
<feature type="region of interest" description="Disordered" evidence="1">
    <location>
        <begin position="147"/>
        <end position="174"/>
    </location>
</feature>
<comment type="caution">
    <text evidence="2">The sequence shown here is derived from an EMBL/GenBank/DDBJ whole genome shotgun (WGS) entry which is preliminary data.</text>
</comment>
<keyword evidence="3" id="KW-1185">Reference proteome</keyword>
<dbReference type="PANTHER" id="PTHR35186">
    <property type="entry name" value="ANK_REP_REGION DOMAIN-CONTAINING PROTEIN"/>
    <property type="match status" value="1"/>
</dbReference>
<evidence type="ECO:0000256" key="1">
    <source>
        <dbReference type="SAM" id="MobiDB-lite"/>
    </source>
</evidence>
<dbReference type="EMBL" id="QJNS01000074">
    <property type="protein sequence ID" value="RYO89353.1"/>
    <property type="molecule type" value="Genomic_DNA"/>
</dbReference>
<feature type="compositionally biased region" description="Low complexity" evidence="1">
    <location>
        <begin position="155"/>
        <end position="168"/>
    </location>
</feature>
<sequence>MKAHLRRKYSDICAAAENIEDYIKSLDTDIQDKYVDVDTDGNVGEDSHDLNRRGEPTSLSSILHRPVNAALTYSQQIRLAASLVKGVLQYHSTPWLPDYWRLEDLSFFDTEDDLVDSLRTLHITNELSSSSLPKVQTDAVMRDAAAQLPTPPSTRPSISPSLVPGQAQDGDDGDEDEALHAAMLWHGIRNLPLHSPGVALLQIGRWDPTLDPNDIVRVRELSEGTLLLGKRYKRLV</sequence>
<organism evidence="2 3">
    <name type="scientific">Monosporascus cannonballus</name>
    <dbReference type="NCBI Taxonomy" id="155416"/>
    <lineage>
        <taxon>Eukaryota</taxon>
        <taxon>Fungi</taxon>
        <taxon>Dikarya</taxon>
        <taxon>Ascomycota</taxon>
        <taxon>Pezizomycotina</taxon>
        <taxon>Sordariomycetes</taxon>
        <taxon>Xylariomycetidae</taxon>
        <taxon>Xylariales</taxon>
        <taxon>Xylariales incertae sedis</taxon>
        <taxon>Monosporascus</taxon>
    </lineage>
</organism>
<protein>
    <submittedName>
        <fullName evidence="2">Uncharacterized protein</fullName>
    </submittedName>
</protein>
<evidence type="ECO:0000313" key="2">
    <source>
        <dbReference type="EMBL" id="RYO89353.1"/>
    </source>
</evidence>
<evidence type="ECO:0000313" key="3">
    <source>
        <dbReference type="Proteomes" id="UP000294003"/>
    </source>
</evidence>
<proteinExistence type="predicted"/>
<dbReference type="PANTHER" id="PTHR35186:SF4">
    <property type="entry name" value="PRION-INHIBITION AND PROPAGATION HELO DOMAIN-CONTAINING PROTEIN"/>
    <property type="match status" value="1"/>
</dbReference>
<accession>A0ABY0HFI6</accession>
<gene>
    <name evidence="2" type="ORF">DL762_003244</name>
</gene>
<reference evidence="2 3" key="1">
    <citation type="submission" date="2018-06" db="EMBL/GenBank/DDBJ databases">
        <title>Complete Genomes of Monosporascus.</title>
        <authorList>
            <person name="Robinson A.J."/>
            <person name="Natvig D.O."/>
        </authorList>
    </citation>
    <scope>NUCLEOTIDE SEQUENCE [LARGE SCALE GENOMIC DNA]</scope>
    <source>
        <strain evidence="2 3">CBS 609.92</strain>
    </source>
</reference>
<name>A0ABY0HFI6_9PEZI</name>